<dbReference type="Gene3D" id="1.20.1250.20">
    <property type="entry name" value="MFS general substrate transporter like domains"/>
    <property type="match status" value="1"/>
</dbReference>
<keyword evidence="3 5" id="KW-1133">Transmembrane helix</keyword>
<dbReference type="PANTHER" id="PTHR23508">
    <property type="entry name" value="CARBOXYLIC ACID TRANSPORTER PROTEIN HOMOLOG"/>
    <property type="match status" value="1"/>
</dbReference>
<feature type="transmembrane region" description="Helical" evidence="5">
    <location>
        <begin position="58"/>
        <end position="76"/>
    </location>
</feature>
<feature type="transmembrane region" description="Helical" evidence="5">
    <location>
        <begin position="378"/>
        <end position="405"/>
    </location>
</feature>
<evidence type="ECO:0000256" key="1">
    <source>
        <dbReference type="ARBA" id="ARBA00004141"/>
    </source>
</evidence>
<dbReference type="PROSITE" id="PS50850">
    <property type="entry name" value="MFS"/>
    <property type="match status" value="1"/>
</dbReference>
<dbReference type="GO" id="GO:0005886">
    <property type="term" value="C:plasma membrane"/>
    <property type="evidence" value="ECO:0007669"/>
    <property type="project" value="TreeGrafter"/>
</dbReference>
<dbReference type="Proteomes" id="UP000002186">
    <property type="component" value="Chromosome"/>
</dbReference>
<feature type="transmembrane region" description="Helical" evidence="5">
    <location>
        <begin position="319"/>
        <end position="336"/>
    </location>
</feature>
<dbReference type="eggNOG" id="COG2271">
    <property type="taxonomic scope" value="Bacteria"/>
</dbReference>
<dbReference type="InterPro" id="IPR011701">
    <property type="entry name" value="MFS"/>
</dbReference>
<evidence type="ECO:0000259" key="6">
    <source>
        <dbReference type="PROSITE" id="PS50850"/>
    </source>
</evidence>
<dbReference type="KEGG" id="tmz:Tmz1t_4030"/>
<dbReference type="AlphaFoldDB" id="C4K9A2"/>
<dbReference type="GO" id="GO:0008168">
    <property type="term" value="F:methyltransferase activity"/>
    <property type="evidence" value="ECO:0007669"/>
    <property type="project" value="UniProtKB-KW"/>
</dbReference>
<reference evidence="7 8" key="2">
    <citation type="journal article" date="2012" name="Stand. Genomic Sci.">
        <title>Complete genome sequence of Thauera aminoaromatica strain MZ1T.</title>
        <authorList>
            <person name="Jiang K."/>
            <person name="Sanseverino J."/>
            <person name="Chauhan A."/>
            <person name="Lucas S."/>
            <person name="Copeland A."/>
            <person name="Lapidus A."/>
            <person name="Del Rio T.G."/>
            <person name="Dalin E."/>
            <person name="Tice H."/>
            <person name="Bruce D."/>
            <person name="Goodwin L."/>
            <person name="Pitluck S."/>
            <person name="Sims D."/>
            <person name="Brettin T."/>
            <person name="Detter J.C."/>
            <person name="Han C."/>
            <person name="Chang Y.J."/>
            <person name="Larimer F."/>
            <person name="Land M."/>
            <person name="Hauser L."/>
            <person name="Kyrpides N.C."/>
            <person name="Mikhailova N."/>
            <person name="Moser S."/>
            <person name="Jegier P."/>
            <person name="Close D."/>
            <person name="Debruyn J.M."/>
            <person name="Wang Y."/>
            <person name="Layton A.C."/>
            <person name="Allen M.S."/>
            <person name="Sayler G.S."/>
        </authorList>
    </citation>
    <scope>NUCLEOTIDE SEQUENCE [LARGE SCALE GENOMIC DNA]</scope>
    <source>
        <strain evidence="7 8">MZ1T</strain>
    </source>
</reference>
<dbReference type="InterPro" id="IPR020846">
    <property type="entry name" value="MFS_dom"/>
</dbReference>
<evidence type="ECO:0000256" key="4">
    <source>
        <dbReference type="ARBA" id="ARBA00023136"/>
    </source>
</evidence>
<sequence>MRQLDVHKIADEAKFNGFHGVILAWCALIIIFDGYDLAVAGIAMPAIMQEMGVSATQAGFMASSALFGMMFGAIFLGTLADRIGRRRVIAICIVLFSVFTAAAGLTTDPVTFGVLRFIAGLGIGGVMPNVVAEMSEYAPRRMRATLVALMFSGYAVGGMLAALLGKAMIASYGWQSVFYAALAPVVLIPFILRSLPESMPFLLRVGRFEELKAIVARIDPSYRPLATDRFALPAEDRSDKAPVHHLFSEGRGFSTVMLWLAFFMCLFMIYALSTWLTKLMATAGYSLGSAMSFVLVLNFGAIVGALGGGWLADRFRIKRVLIGMYLLAAASISLLGQPMPALLLFIVVGLAGASTIGTQIVTNAFTAQFYPLAIRSTGLGWALGIGRTGAILAPILLGVLVGMALPLELNFVAIALPALFAALAIALVDNKVSAYEHHEDVSAILPDNAEALRKA</sequence>
<feature type="transmembrane region" description="Helical" evidence="5">
    <location>
        <begin position="88"/>
        <end position="107"/>
    </location>
</feature>
<keyword evidence="7" id="KW-0808">Transferase</keyword>
<keyword evidence="7" id="KW-0489">Methyltransferase</keyword>
<reference evidence="8" key="1">
    <citation type="submission" date="2009-05" db="EMBL/GenBank/DDBJ databases">
        <title>Complete sequence of chromosome of Thauera sp. MZ1T.</title>
        <authorList>
            <consortium name="US DOE Joint Genome Institute"/>
            <person name="Lucas S."/>
            <person name="Copeland A."/>
            <person name="Lapidus A."/>
            <person name="Glavina del Rio T."/>
            <person name="Dalin E."/>
            <person name="Tice H."/>
            <person name="Bruce D."/>
            <person name="Goodwin L."/>
            <person name="Pitluck S."/>
            <person name="Sims D."/>
            <person name="Brettin T."/>
            <person name="Detter J.C."/>
            <person name="Han C."/>
            <person name="Larimer F."/>
            <person name="Land M."/>
            <person name="Hauser L."/>
            <person name="Kyrpides N."/>
            <person name="Mikhailova N."/>
            <person name="Sayler G.S."/>
        </authorList>
    </citation>
    <scope>NUCLEOTIDE SEQUENCE [LARGE SCALE GENOMIC DNA]</scope>
    <source>
        <strain evidence="8">MZ1T</strain>
    </source>
</reference>
<feature type="transmembrane region" description="Helical" evidence="5">
    <location>
        <begin position="289"/>
        <end position="312"/>
    </location>
</feature>
<dbReference type="PANTHER" id="PTHR23508:SF10">
    <property type="entry name" value="CARBOXYLIC ACID TRANSPORTER PROTEIN HOMOLOG"/>
    <property type="match status" value="1"/>
</dbReference>
<dbReference type="OrthoDB" id="7066727at2"/>
<accession>C4K9A2</accession>
<gene>
    <name evidence="7" type="ordered locus">Tmz1t_4030</name>
</gene>
<comment type="subcellular location">
    <subcellularLocation>
        <location evidence="1">Membrane</location>
        <topology evidence="1">Multi-pass membrane protein</topology>
    </subcellularLocation>
</comment>
<dbReference type="GO" id="GO:0046943">
    <property type="term" value="F:carboxylic acid transmembrane transporter activity"/>
    <property type="evidence" value="ECO:0007669"/>
    <property type="project" value="TreeGrafter"/>
</dbReference>
<evidence type="ECO:0000256" key="2">
    <source>
        <dbReference type="ARBA" id="ARBA00022692"/>
    </source>
</evidence>
<dbReference type="STRING" id="85643.Tmz1t_4030"/>
<organism evidence="7 8">
    <name type="scientific">Thauera aminoaromatica</name>
    <dbReference type="NCBI Taxonomy" id="164330"/>
    <lineage>
        <taxon>Bacteria</taxon>
        <taxon>Pseudomonadati</taxon>
        <taxon>Pseudomonadota</taxon>
        <taxon>Betaproteobacteria</taxon>
        <taxon>Rhodocyclales</taxon>
        <taxon>Zoogloeaceae</taxon>
        <taxon>Thauera</taxon>
    </lineage>
</organism>
<feature type="transmembrane region" description="Helical" evidence="5">
    <location>
        <begin position="411"/>
        <end position="428"/>
    </location>
</feature>
<dbReference type="SUPFAM" id="SSF103473">
    <property type="entry name" value="MFS general substrate transporter"/>
    <property type="match status" value="1"/>
</dbReference>
<dbReference type="CDD" id="cd17365">
    <property type="entry name" value="MFS_PcaK_like"/>
    <property type="match status" value="1"/>
</dbReference>
<feature type="transmembrane region" description="Helical" evidence="5">
    <location>
        <begin position="113"/>
        <end position="132"/>
    </location>
</feature>
<dbReference type="GO" id="GO:0032259">
    <property type="term" value="P:methylation"/>
    <property type="evidence" value="ECO:0007669"/>
    <property type="project" value="UniProtKB-KW"/>
</dbReference>
<feature type="transmembrane region" description="Helical" evidence="5">
    <location>
        <begin position="144"/>
        <end position="164"/>
    </location>
</feature>
<evidence type="ECO:0000313" key="7">
    <source>
        <dbReference type="EMBL" id="ACR02613.1"/>
    </source>
</evidence>
<feature type="domain" description="Major facilitator superfamily (MFS) profile" evidence="6">
    <location>
        <begin position="22"/>
        <end position="433"/>
    </location>
</feature>
<feature type="transmembrane region" description="Helical" evidence="5">
    <location>
        <begin position="176"/>
        <end position="195"/>
    </location>
</feature>
<dbReference type="Pfam" id="PF07690">
    <property type="entry name" value="MFS_1"/>
    <property type="match status" value="1"/>
</dbReference>
<evidence type="ECO:0000313" key="8">
    <source>
        <dbReference type="Proteomes" id="UP000002186"/>
    </source>
</evidence>
<evidence type="ECO:0000256" key="5">
    <source>
        <dbReference type="SAM" id="Phobius"/>
    </source>
</evidence>
<feature type="transmembrane region" description="Helical" evidence="5">
    <location>
        <begin position="256"/>
        <end position="277"/>
    </location>
</feature>
<dbReference type="HOGENOM" id="CLU_001265_46_4_4"/>
<evidence type="ECO:0000256" key="3">
    <source>
        <dbReference type="ARBA" id="ARBA00022989"/>
    </source>
</evidence>
<proteinExistence type="predicted"/>
<keyword evidence="4 5" id="KW-0472">Membrane</keyword>
<dbReference type="InterPro" id="IPR036259">
    <property type="entry name" value="MFS_trans_sf"/>
</dbReference>
<name>C4K9A2_THASP</name>
<dbReference type="EMBL" id="CP001281">
    <property type="protein sequence ID" value="ACR02613.1"/>
    <property type="molecule type" value="Genomic_DNA"/>
</dbReference>
<keyword evidence="8" id="KW-1185">Reference proteome</keyword>
<feature type="transmembrane region" description="Helical" evidence="5">
    <location>
        <begin position="342"/>
        <end position="366"/>
    </location>
</feature>
<keyword evidence="2 5" id="KW-0812">Transmembrane</keyword>
<protein>
    <submittedName>
        <fullName evidence="7">DNA-cytosine methyltransferase</fullName>
    </submittedName>
</protein>
<feature type="transmembrane region" description="Helical" evidence="5">
    <location>
        <begin position="21"/>
        <end position="46"/>
    </location>
</feature>